<dbReference type="EMBL" id="JABFAD010000008">
    <property type="protein sequence ID" value="MBA0805158.1"/>
    <property type="molecule type" value="Genomic_DNA"/>
</dbReference>
<accession>A0A7J9H6B2</accession>
<dbReference type="PANTHER" id="PTHR31286">
    <property type="entry name" value="GLYCINE-RICH CELL WALL STRUCTURAL PROTEIN 1.8-LIKE"/>
    <property type="match status" value="1"/>
</dbReference>
<dbReference type="AlphaFoldDB" id="A0A7J9H6B2"/>
<name>A0A7J9H6B2_9ROSI</name>
<dbReference type="InterPro" id="IPR040256">
    <property type="entry name" value="At4g02000-like"/>
</dbReference>
<feature type="domain" description="DUF4283" evidence="1">
    <location>
        <begin position="18"/>
        <end position="64"/>
    </location>
</feature>
<evidence type="ECO:0000259" key="1">
    <source>
        <dbReference type="Pfam" id="PF14111"/>
    </source>
</evidence>
<proteinExistence type="predicted"/>
<evidence type="ECO:0000313" key="3">
    <source>
        <dbReference type="Proteomes" id="UP000593560"/>
    </source>
</evidence>
<dbReference type="Proteomes" id="UP000593560">
    <property type="component" value="Unassembled WGS sequence"/>
</dbReference>
<sequence>MAVDPTLTPGLFWRDIFHIMDVENGYFLIKFQSHEDYEKVLTQGPWIVFGHYLTVQPWTSELNPLQAFPSRTMIWVWLPGLLGYLYKLRVLKEIRGLIGKVTKLDFQIEKGSRGKFSWMAMFIDLGKSLISQILVNGVVQRVEFESFLLVCFSCGKFGHMQNSYPSSRPVNDVARGMDLTEKKPSKKEKTVEPTEAFGPLMLVEWKSM</sequence>
<gene>
    <name evidence="2" type="ORF">Gohar_004698</name>
</gene>
<protein>
    <recommendedName>
        <fullName evidence="1">DUF4283 domain-containing protein</fullName>
    </recommendedName>
</protein>
<comment type="caution">
    <text evidence="2">The sequence shown here is derived from an EMBL/GenBank/DDBJ whole genome shotgun (WGS) entry which is preliminary data.</text>
</comment>
<reference evidence="2 3" key="1">
    <citation type="journal article" date="2019" name="Genome Biol. Evol.">
        <title>Insights into the evolution of the New World diploid cottons (Gossypium, subgenus Houzingenia) based on genome sequencing.</title>
        <authorList>
            <person name="Grover C.E."/>
            <person name="Arick M.A. 2nd"/>
            <person name="Thrash A."/>
            <person name="Conover J.L."/>
            <person name="Sanders W.S."/>
            <person name="Peterson D.G."/>
            <person name="Frelichowski J.E."/>
            <person name="Scheffler J.A."/>
            <person name="Scheffler B.E."/>
            <person name="Wendel J.F."/>
        </authorList>
    </citation>
    <scope>NUCLEOTIDE SEQUENCE [LARGE SCALE GENOMIC DNA]</scope>
    <source>
        <strain evidence="2">0</strain>
        <tissue evidence="2">Leaf</tissue>
    </source>
</reference>
<organism evidence="2 3">
    <name type="scientific">Gossypium harknessii</name>
    <dbReference type="NCBI Taxonomy" id="34285"/>
    <lineage>
        <taxon>Eukaryota</taxon>
        <taxon>Viridiplantae</taxon>
        <taxon>Streptophyta</taxon>
        <taxon>Embryophyta</taxon>
        <taxon>Tracheophyta</taxon>
        <taxon>Spermatophyta</taxon>
        <taxon>Magnoliopsida</taxon>
        <taxon>eudicotyledons</taxon>
        <taxon>Gunneridae</taxon>
        <taxon>Pentapetalae</taxon>
        <taxon>rosids</taxon>
        <taxon>malvids</taxon>
        <taxon>Malvales</taxon>
        <taxon>Malvaceae</taxon>
        <taxon>Malvoideae</taxon>
        <taxon>Gossypium</taxon>
    </lineage>
</organism>
<keyword evidence="3" id="KW-1185">Reference proteome</keyword>
<dbReference type="InterPro" id="IPR025558">
    <property type="entry name" value="DUF4283"/>
</dbReference>
<dbReference type="PANTHER" id="PTHR31286:SF173">
    <property type="entry name" value="DUF4283 DOMAIN-CONTAINING PROTEIN"/>
    <property type="match status" value="1"/>
</dbReference>
<evidence type="ECO:0000313" key="2">
    <source>
        <dbReference type="EMBL" id="MBA0805158.1"/>
    </source>
</evidence>
<dbReference type="Pfam" id="PF14111">
    <property type="entry name" value="DUF4283"/>
    <property type="match status" value="1"/>
</dbReference>
<dbReference type="OrthoDB" id="962472at2759"/>